<keyword evidence="5" id="KW-0677">Repeat</keyword>
<dbReference type="SMART" id="SM00320">
    <property type="entry name" value="WD40"/>
    <property type="match status" value="2"/>
</dbReference>
<dbReference type="PANTHER" id="PTHR10709:SF2">
    <property type="entry name" value="ACTIN-RELATED PROTEIN 2_3 COMPLEX SUBUNIT"/>
    <property type="match status" value="1"/>
</dbReference>
<dbReference type="GO" id="GO:0034314">
    <property type="term" value="P:Arp2/3 complex-mediated actin nucleation"/>
    <property type="evidence" value="ECO:0007669"/>
    <property type="project" value="InterPro"/>
</dbReference>
<keyword evidence="3" id="KW-0963">Cytoplasm</keyword>
<comment type="similarity">
    <text evidence="2">Belongs to the WD repeat ARPC1 family.</text>
</comment>
<evidence type="ECO:0000256" key="3">
    <source>
        <dbReference type="ARBA" id="ARBA00022490"/>
    </source>
</evidence>
<reference evidence="11" key="1">
    <citation type="submission" date="2020-11" db="EMBL/GenBank/DDBJ databases">
        <authorList>
            <person name="Tran Van P."/>
        </authorList>
    </citation>
    <scope>NUCLEOTIDE SEQUENCE</scope>
</reference>
<dbReference type="GO" id="GO:0051015">
    <property type="term" value="F:actin filament binding"/>
    <property type="evidence" value="ECO:0007669"/>
    <property type="project" value="TreeGrafter"/>
</dbReference>
<evidence type="ECO:0000256" key="1">
    <source>
        <dbReference type="ARBA" id="ARBA00004245"/>
    </source>
</evidence>
<keyword evidence="10" id="KW-0732">Signal</keyword>
<dbReference type="InterPro" id="IPR036322">
    <property type="entry name" value="WD40_repeat_dom_sf"/>
</dbReference>
<dbReference type="PANTHER" id="PTHR10709">
    <property type="entry name" value="ACTIN-RELATED PROTEIN 2/3 COMPLEX SUBUNIT 1"/>
    <property type="match status" value="1"/>
</dbReference>
<dbReference type="InterPro" id="IPR001680">
    <property type="entry name" value="WD40_rpt"/>
</dbReference>
<evidence type="ECO:0000256" key="6">
    <source>
        <dbReference type="ARBA" id="ARBA00023203"/>
    </source>
</evidence>
<dbReference type="GO" id="GO:0005885">
    <property type="term" value="C:Arp2/3 protein complex"/>
    <property type="evidence" value="ECO:0007669"/>
    <property type="project" value="InterPro"/>
</dbReference>
<comment type="subcellular location">
    <subcellularLocation>
        <location evidence="1">Cytoplasm</location>
        <location evidence="1">Cytoskeleton</location>
    </subcellularLocation>
</comment>
<dbReference type="InterPro" id="IPR015943">
    <property type="entry name" value="WD40/YVTN_repeat-like_dom_sf"/>
</dbReference>
<dbReference type="InterPro" id="IPR017383">
    <property type="entry name" value="ARPC1"/>
</dbReference>
<gene>
    <name evidence="11" type="ORF">TCEB3V08_LOCUS11740</name>
</gene>
<evidence type="ECO:0000256" key="2">
    <source>
        <dbReference type="ARBA" id="ARBA00006260"/>
    </source>
</evidence>
<keyword evidence="4" id="KW-0853">WD repeat</keyword>
<organism evidence="11">
    <name type="scientific">Timema cristinae</name>
    <name type="common">Walking stick</name>
    <dbReference type="NCBI Taxonomy" id="61476"/>
    <lineage>
        <taxon>Eukaryota</taxon>
        <taxon>Metazoa</taxon>
        <taxon>Ecdysozoa</taxon>
        <taxon>Arthropoda</taxon>
        <taxon>Hexapoda</taxon>
        <taxon>Insecta</taxon>
        <taxon>Pterygota</taxon>
        <taxon>Neoptera</taxon>
        <taxon>Polyneoptera</taxon>
        <taxon>Phasmatodea</taxon>
        <taxon>Timematodea</taxon>
        <taxon>Timematoidea</taxon>
        <taxon>Timematidae</taxon>
        <taxon>Timema</taxon>
    </lineage>
</organism>
<evidence type="ECO:0000256" key="4">
    <source>
        <dbReference type="ARBA" id="ARBA00022574"/>
    </source>
</evidence>
<evidence type="ECO:0000256" key="5">
    <source>
        <dbReference type="ARBA" id="ARBA00022737"/>
    </source>
</evidence>
<dbReference type="SUPFAM" id="SSF50978">
    <property type="entry name" value="WD40 repeat-like"/>
    <property type="match status" value="1"/>
</dbReference>
<name>A0A7R9H8R3_TIMCR</name>
<evidence type="ECO:0000313" key="11">
    <source>
        <dbReference type="EMBL" id="CAD7413350.1"/>
    </source>
</evidence>
<feature type="signal peptide" evidence="10">
    <location>
        <begin position="1"/>
        <end position="15"/>
    </location>
</feature>
<evidence type="ECO:0000256" key="7">
    <source>
        <dbReference type="ARBA" id="ARBA00023212"/>
    </source>
</evidence>
<sequence>MFPLPLLLCRPVSHTLLCCTHTHTIVSTPITALSARGWVHSVAFSGDGNRLCWVGHDSSVSVADANRQSSVTRLKTEFLPFLSCVWVGNNSFVAAGHSCCPMLYSVNEAGQLYLNSKLDMSQKKEAGGLSAMRKFQSLDRQARIEINDTTLETVHQNAITSLCLYEGTKGAASKVSTSGLDGQLVIWDLRSLEESIQGMKIV</sequence>
<evidence type="ECO:0000256" key="10">
    <source>
        <dbReference type="SAM" id="SignalP"/>
    </source>
</evidence>
<keyword evidence="6" id="KW-0009">Actin-binding</keyword>
<dbReference type="EMBL" id="OC323628">
    <property type="protein sequence ID" value="CAD7413350.1"/>
    <property type="molecule type" value="Genomic_DNA"/>
</dbReference>
<proteinExistence type="inferred from homology"/>
<evidence type="ECO:0000256" key="9">
    <source>
        <dbReference type="ARBA" id="ARBA00041789"/>
    </source>
</evidence>
<evidence type="ECO:0000256" key="8">
    <source>
        <dbReference type="ARBA" id="ARBA00041244"/>
    </source>
</evidence>
<feature type="chain" id="PRO_5031447656" description="Arp2/3 complex 41 kDa subunit" evidence="10">
    <location>
        <begin position="16"/>
        <end position="202"/>
    </location>
</feature>
<accession>A0A7R9H8R3</accession>
<dbReference type="Gene3D" id="2.130.10.10">
    <property type="entry name" value="YVTN repeat-like/Quinoprotein amine dehydrogenase"/>
    <property type="match status" value="1"/>
</dbReference>
<protein>
    <recommendedName>
        <fullName evidence="8">Arp2/3 complex 41 kDa subunit</fullName>
    </recommendedName>
    <alternativeName>
        <fullName evidence="9">p41-ARC</fullName>
    </alternativeName>
</protein>
<dbReference type="AlphaFoldDB" id="A0A7R9H8R3"/>
<keyword evidence="7" id="KW-0206">Cytoskeleton</keyword>